<comment type="function">
    <text evidence="6">May play the central regulatory role in sporulation. It may be an element of the effector pathway responsible for the activation of sporulation genes in response to nutritional stress. Spo0A may act in concert with spo0H (a sigma factor) to control the expression of some genes that are critical to the sporulation process.</text>
</comment>
<evidence type="ECO:0000256" key="6">
    <source>
        <dbReference type="ARBA" id="ARBA00024867"/>
    </source>
</evidence>
<dbReference type="GO" id="GO:0000160">
    <property type="term" value="P:phosphorelay signal transduction system"/>
    <property type="evidence" value="ECO:0007669"/>
    <property type="project" value="InterPro"/>
</dbReference>
<dbReference type="Pfam" id="PF00196">
    <property type="entry name" value="GerE"/>
    <property type="match status" value="1"/>
</dbReference>
<dbReference type="SUPFAM" id="SSF46894">
    <property type="entry name" value="C-terminal effector domain of the bipartite response regulators"/>
    <property type="match status" value="1"/>
</dbReference>
<evidence type="ECO:0000313" key="10">
    <source>
        <dbReference type="EMBL" id="SCY30664.1"/>
    </source>
</evidence>
<dbReference type="SMART" id="SM00448">
    <property type="entry name" value="REC"/>
    <property type="match status" value="1"/>
</dbReference>
<gene>
    <name evidence="10" type="ORF">SAMN03080606_01232</name>
</gene>
<keyword evidence="4" id="KW-0238">DNA-binding</keyword>
<evidence type="ECO:0000313" key="11">
    <source>
        <dbReference type="Proteomes" id="UP000198636"/>
    </source>
</evidence>
<dbReference type="PANTHER" id="PTHR43214:SF43">
    <property type="entry name" value="TWO-COMPONENT RESPONSE REGULATOR"/>
    <property type="match status" value="1"/>
</dbReference>
<evidence type="ECO:0000259" key="9">
    <source>
        <dbReference type="PROSITE" id="PS50110"/>
    </source>
</evidence>
<proteinExistence type="predicted"/>
<dbReference type="InterPro" id="IPR011006">
    <property type="entry name" value="CheY-like_superfamily"/>
</dbReference>
<dbReference type="PROSITE" id="PS50043">
    <property type="entry name" value="HTH_LUXR_2"/>
    <property type="match status" value="1"/>
</dbReference>
<dbReference type="RefSeq" id="WP_207647881.1">
    <property type="nucleotide sequence ID" value="NZ_FMUS01000006.1"/>
</dbReference>
<accession>A0A1G5EUQ1</accession>
<protein>
    <recommendedName>
        <fullName evidence="1">Stage 0 sporulation protein A homolog</fullName>
    </recommendedName>
</protein>
<dbReference type="InterPro" id="IPR039420">
    <property type="entry name" value="WalR-like"/>
</dbReference>
<dbReference type="InterPro" id="IPR000792">
    <property type="entry name" value="Tscrpt_reg_LuxR_C"/>
</dbReference>
<evidence type="ECO:0000256" key="5">
    <source>
        <dbReference type="ARBA" id="ARBA00023163"/>
    </source>
</evidence>
<dbReference type="SMART" id="SM00421">
    <property type="entry name" value="HTH_LUXR"/>
    <property type="match status" value="1"/>
</dbReference>
<keyword evidence="3" id="KW-0805">Transcription regulation</keyword>
<dbReference type="STRING" id="1120976.SAMN03080606_01232"/>
<evidence type="ECO:0000256" key="7">
    <source>
        <dbReference type="PROSITE-ProRule" id="PRU00169"/>
    </source>
</evidence>
<dbReference type="Gene3D" id="3.40.50.2300">
    <property type="match status" value="1"/>
</dbReference>
<dbReference type="InterPro" id="IPR058245">
    <property type="entry name" value="NreC/VraR/RcsB-like_REC"/>
</dbReference>
<evidence type="ECO:0000259" key="8">
    <source>
        <dbReference type="PROSITE" id="PS50043"/>
    </source>
</evidence>
<evidence type="ECO:0000256" key="1">
    <source>
        <dbReference type="ARBA" id="ARBA00018672"/>
    </source>
</evidence>
<sequence>MKMKLMLVDDHPLFLEGLQYLLGTHGIEVAGIANNGQEALQKARIIRPDIILMDIKMPVFSGLDALKLISAEMPNIRIVMLTTSEENEDLFDAIKYGASGYLLKNTSAKELVDMLSDIEKGEVPLSPGLAARLLKEFKTSHQSYGKPHKHSQDHTNRGSLTERHIEILEMVAKGITYKEVGEKIGLSERTVKYHMERILELLQLENRAQVIAYASRMGLLDK</sequence>
<dbReference type="EMBL" id="FMUS01000006">
    <property type="protein sequence ID" value="SCY30664.1"/>
    <property type="molecule type" value="Genomic_DNA"/>
</dbReference>
<name>A0A1G5EUQ1_9FIRM</name>
<dbReference type="PROSITE" id="PS50110">
    <property type="entry name" value="RESPONSE_REGULATORY"/>
    <property type="match status" value="1"/>
</dbReference>
<reference evidence="10 11" key="1">
    <citation type="submission" date="2016-10" db="EMBL/GenBank/DDBJ databases">
        <authorList>
            <person name="de Groot N.N."/>
        </authorList>
    </citation>
    <scope>NUCLEOTIDE SEQUENCE [LARGE SCALE GENOMIC DNA]</scope>
    <source>
        <strain evidence="10 11">DSM 18978</strain>
    </source>
</reference>
<evidence type="ECO:0000256" key="4">
    <source>
        <dbReference type="ARBA" id="ARBA00023125"/>
    </source>
</evidence>
<keyword evidence="11" id="KW-1185">Reference proteome</keyword>
<evidence type="ECO:0000256" key="2">
    <source>
        <dbReference type="ARBA" id="ARBA00022553"/>
    </source>
</evidence>
<dbReference type="InterPro" id="IPR016032">
    <property type="entry name" value="Sig_transdc_resp-reg_C-effctor"/>
</dbReference>
<feature type="domain" description="HTH luxR-type" evidence="8">
    <location>
        <begin position="153"/>
        <end position="218"/>
    </location>
</feature>
<keyword evidence="2 7" id="KW-0597">Phosphoprotein</keyword>
<feature type="domain" description="Response regulatory" evidence="9">
    <location>
        <begin position="4"/>
        <end position="119"/>
    </location>
</feature>
<dbReference type="Pfam" id="PF00072">
    <property type="entry name" value="Response_reg"/>
    <property type="match status" value="1"/>
</dbReference>
<dbReference type="InterPro" id="IPR001789">
    <property type="entry name" value="Sig_transdc_resp-reg_receiver"/>
</dbReference>
<keyword evidence="5" id="KW-0804">Transcription</keyword>
<dbReference type="GO" id="GO:0003677">
    <property type="term" value="F:DNA binding"/>
    <property type="evidence" value="ECO:0007669"/>
    <property type="project" value="UniProtKB-KW"/>
</dbReference>
<dbReference type="AlphaFoldDB" id="A0A1G5EUQ1"/>
<organism evidence="10 11">
    <name type="scientific">Alkaliphilus peptidifermentans DSM 18978</name>
    <dbReference type="NCBI Taxonomy" id="1120976"/>
    <lineage>
        <taxon>Bacteria</taxon>
        <taxon>Bacillati</taxon>
        <taxon>Bacillota</taxon>
        <taxon>Clostridia</taxon>
        <taxon>Peptostreptococcales</taxon>
        <taxon>Natronincolaceae</taxon>
        <taxon>Alkaliphilus</taxon>
    </lineage>
</organism>
<evidence type="ECO:0000256" key="3">
    <source>
        <dbReference type="ARBA" id="ARBA00023015"/>
    </source>
</evidence>
<dbReference type="SUPFAM" id="SSF52172">
    <property type="entry name" value="CheY-like"/>
    <property type="match status" value="1"/>
</dbReference>
<dbReference type="CDD" id="cd06170">
    <property type="entry name" value="LuxR_C_like"/>
    <property type="match status" value="1"/>
</dbReference>
<dbReference type="PRINTS" id="PR00038">
    <property type="entry name" value="HTHLUXR"/>
</dbReference>
<dbReference type="GO" id="GO:0006355">
    <property type="term" value="P:regulation of DNA-templated transcription"/>
    <property type="evidence" value="ECO:0007669"/>
    <property type="project" value="InterPro"/>
</dbReference>
<dbReference type="Proteomes" id="UP000198636">
    <property type="component" value="Unassembled WGS sequence"/>
</dbReference>
<dbReference type="PANTHER" id="PTHR43214">
    <property type="entry name" value="TWO-COMPONENT RESPONSE REGULATOR"/>
    <property type="match status" value="1"/>
</dbReference>
<feature type="modified residue" description="4-aspartylphosphate" evidence="7">
    <location>
        <position position="54"/>
    </location>
</feature>
<dbReference type="CDD" id="cd17535">
    <property type="entry name" value="REC_NarL-like"/>
    <property type="match status" value="1"/>
</dbReference>